<dbReference type="RefSeq" id="WP_146296642.1">
    <property type="nucleotide sequence ID" value="NZ_CP042326.1"/>
</dbReference>
<dbReference type="InterPro" id="IPR026265">
    <property type="entry name" value="LptC"/>
</dbReference>
<evidence type="ECO:0000256" key="2">
    <source>
        <dbReference type="ARBA" id="ARBA00022519"/>
    </source>
</evidence>
<dbReference type="GO" id="GO:0017089">
    <property type="term" value="F:glycolipid transfer activity"/>
    <property type="evidence" value="ECO:0007669"/>
    <property type="project" value="TreeGrafter"/>
</dbReference>
<dbReference type="AlphaFoldDB" id="A0A5B8NNH2"/>
<dbReference type="InterPro" id="IPR010664">
    <property type="entry name" value="LipoPS_assembly_LptC-rel"/>
</dbReference>
<evidence type="ECO:0000256" key="5">
    <source>
        <dbReference type="ARBA" id="ARBA00023136"/>
    </source>
</evidence>
<feature type="region of interest" description="Disordered" evidence="6">
    <location>
        <begin position="360"/>
        <end position="398"/>
    </location>
</feature>
<keyword evidence="3" id="KW-0812">Transmembrane</keyword>
<accession>A0A5B8NNH2</accession>
<keyword evidence="1" id="KW-1003">Cell membrane</keyword>
<protein>
    <submittedName>
        <fullName evidence="7">LPS export ABC transporter periplasmic protein LptC</fullName>
    </submittedName>
</protein>
<evidence type="ECO:0000256" key="3">
    <source>
        <dbReference type="ARBA" id="ARBA00022692"/>
    </source>
</evidence>
<reference evidence="7" key="1">
    <citation type="submission" date="2019-08" db="EMBL/GenBank/DDBJ databases">
        <title>Carotenoids and Carotenoid Binding Proteins in the Halophilic Cyanobacterium Euhalothece sp. ZM00.</title>
        <authorList>
            <person name="Cho S.M."/>
            <person name="Song J.Y."/>
            <person name="Park Y.-I."/>
        </authorList>
    </citation>
    <scope>NUCLEOTIDE SEQUENCE [LARGE SCALE GENOMIC DNA]</scope>
    <source>
        <strain evidence="7">Z-M001</strain>
    </source>
</reference>
<feature type="compositionally biased region" description="Basic and acidic residues" evidence="6">
    <location>
        <begin position="387"/>
        <end position="398"/>
    </location>
</feature>
<keyword evidence="5" id="KW-0472">Membrane</keyword>
<name>A0A5B8NNH2_9CHRO</name>
<dbReference type="GO" id="GO:0030288">
    <property type="term" value="C:outer membrane-bounded periplasmic space"/>
    <property type="evidence" value="ECO:0007669"/>
    <property type="project" value="TreeGrafter"/>
</dbReference>
<keyword evidence="2" id="KW-0997">Cell inner membrane</keyword>
<dbReference type="GO" id="GO:0015221">
    <property type="term" value="F:lipopolysaccharide transmembrane transporter activity"/>
    <property type="evidence" value="ECO:0007669"/>
    <property type="project" value="InterPro"/>
</dbReference>
<evidence type="ECO:0000256" key="6">
    <source>
        <dbReference type="SAM" id="MobiDB-lite"/>
    </source>
</evidence>
<sequence length="398" mass="44718">MKILLEHNSFPALILPRLLGHKAITGVLIGVFLLTTTACNGNNNQPTSPPAEEDAEEEVIEERLILENATLNQVDEEGNNLWQLQVNRVVYRQDDQDAELETVSGEFYQDGEVFLQIEANQGRIINDGEQVNLEGEVVATDPRNEAVLKSEVIQWLPQENLLIIPEKMTGDHPRFNASANEGKYYTDREELELTGNVKGTSEDPPLNLEGEQFNWFVAEDRVKSNKPLQVERYDPETEEISDRVTANSGSVNLTQRIVSLENNVEFNATDPPLEAKSNAVTWNIERNLVSSTQRLQLLHREDRMRLSGNQGEINLDTEIAEFEGNVRGVSEANQAKLSANRLTWNLPTQEMEAQGNVVYEQNDPPITSRGEQASGNLSKENMSVRGRQGEQVRTDFVP</sequence>
<evidence type="ECO:0000313" key="7">
    <source>
        <dbReference type="EMBL" id="QDZ40802.1"/>
    </source>
</evidence>
<dbReference type="Pfam" id="PF06835">
    <property type="entry name" value="LptC"/>
    <property type="match status" value="2"/>
</dbReference>
<dbReference type="GO" id="GO:0005886">
    <property type="term" value="C:plasma membrane"/>
    <property type="evidence" value="ECO:0007669"/>
    <property type="project" value="InterPro"/>
</dbReference>
<dbReference type="InterPro" id="IPR052363">
    <property type="entry name" value="LPS_export_LptC"/>
</dbReference>
<gene>
    <name evidence="7" type="primary">lptC</name>
    <name evidence="7" type="ORF">FRE64_13145</name>
</gene>
<dbReference type="PANTHER" id="PTHR37481">
    <property type="entry name" value="LIPOPOLYSACCHARIDE EXPORT SYSTEM PROTEIN LPTC"/>
    <property type="match status" value="1"/>
</dbReference>
<dbReference type="Gene3D" id="2.60.450.10">
    <property type="entry name" value="Lipopolysaccharide (LPS) transport protein A like domain"/>
    <property type="match status" value="2"/>
</dbReference>
<evidence type="ECO:0000256" key="1">
    <source>
        <dbReference type="ARBA" id="ARBA00022475"/>
    </source>
</evidence>
<organism evidence="7 8">
    <name type="scientific">Euhalothece natronophila Z-M001</name>
    <dbReference type="NCBI Taxonomy" id="522448"/>
    <lineage>
        <taxon>Bacteria</taxon>
        <taxon>Bacillati</taxon>
        <taxon>Cyanobacteriota</taxon>
        <taxon>Cyanophyceae</taxon>
        <taxon>Oscillatoriophycideae</taxon>
        <taxon>Chroococcales</taxon>
        <taxon>Halothecacae</taxon>
        <taxon>Halothece cluster</taxon>
        <taxon>Euhalothece</taxon>
    </lineage>
</organism>
<evidence type="ECO:0000313" key="8">
    <source>
        <dbReference type="Proteomes" id="UP000318453"/>
    </source>
</evidence>
<feature type="compositionally biased region" description="Polar residues" evidence="6">
    <location>
        <begin position="369"/>
        <end position="381"/>
    </location>
</feature>
<dbReference type="EMBL" id="CP042326">
    <property type="protein sequence ID" value="QDZ40802.1"/>
    <property type="molecule type" value="Genomic_DNA"/>
</dbReference>
<dbReference type="OrthoDB" id="460011at2"/>
<proteinExistence type="predicted"/>
<keyword evidence="4" id="KW-1133">Transmembrane helix</keyword>
<keyword evidence="8" id="KW-1185">Reference proteome</keyword>
<dbReference type="KEGG" id="enn:FRE64_13145"/>
<dbReference type="NCBIfam" id="TIGR04409">
    <property type="entry name" value="LptC_YrbK"/>
    <property type="match status" value="1"/>
</dbReference>
<dbReference type="Proteomes" id="UP000318453">
    <property type="component" value="Chromosome"/>
</dbReference>
<evidence type="ECO:0000256" key="4">
    <source>
        <dbReference type="ARBA" id="ARBA00022989"/>
    </source>
</evidence>
<dbReference type="PANTHER" id="PTHR37481:SF1">
    <property type="entry name" value="LIPOPOLYSACCHARIDE EXPORT SYSTEM PROTEIN LPTC"/>
    <property type="match status" value="1"/>
</dbReference>